<dbReference type="Proteomes" id="UP001549251">
    <property type="component" value="Unassembled WGS sequence"/>
</dbReference>
<evidence type="ECO:0000313" key="5">
    <source>
        <dbReference type="Proteomes" id="UP001549251"/>
    </source>
</evidence>
<comment type="caution">
    <text evidence="4">The sequence shown here is derived from an EMBL/GenBank/DDBJ whole genome shotgun (WGS) entry which is preliminary data.</text>
</comment>
<dbReference type="NCBIfam" id="TIGR00678">
    <property type="entry name" value="holB"/>
    <property type="match status" value="1"/>
</dbReference>
<keyword evidence="4" id="KW-0548">Nucleotidyltransferase</keyword>
<accession>A0ABV2PSK9</accession>
<dbReference type="GO" id="GO:0003887">
    <property type="term" value="F:DNA-directed DNA polymerase activity"/>
    <property type="evidence" value="ECO:0007669"/>
    <property type="project" value="UniProtKB-EC"/>
</dbReference>
<protein>
    <recommendedName>
        <fullName evidence="1">DNA-directed DNA polymerase</fullName>
        <ecNumber evidence="1">2.7.7.7</ecNumber>
    </recommendedName>
</protein>
<dbReference type="PANTHER" id="PTHR11669:SF8">
    <property type="entry name" value="DNA POLYMERASE III SUBUNIT DELTA"/>
    <property type="match status" value="1"/>
</dbReference>
<keyword evidence="2" id="KW-0239">DNA-directed DNA polymerase</keyword>
<evidence type="ECO:0000313" key="4">
    <source>
        <dbReference type="EMBL" id="MET4568000.1"/>
    </source>
</evidence>
<dbReference type="EMBL" id="JBEPSD010000001">
    <property type="protein sequence ID" value="MET4568000.1"/>
    <property type="molecule type" value="Genomic_DNA"/>
</dbReference>
<keyword evidence="5" id="KW-1185">Reference proteome</keyword>
<dbReference type="PANTHER" id="PTHR11669">
    <property type="entry name" value="REPLICATION FACTOR C / DNA POLYMERASE III GAMMA-TAU SUBUNIT"/>
    <property type="match status" value="1"/>
</dbReference>
<organism evidence="4 5">
    <name type="scientific">Rhodanobacter soli</name>
    <dbReference type="NCBI Taxonomy" id="590609"/>
    <lineage>
        <taxon>Bacteria</taxon>
        <taxon>Pseudomonadati</taxon>
        <taxon>Pseudomonadota</taxon>
        <taxon>Gammaproteobacteria</taxon>
        <taxon>Lysobacterales</taxon>
        <taxon>Rhodanobacteraceae</taxon>
        <taxon>Rhodanobacter</taxon>
    </lineage>
</organism>
<keyword evidence="4" id="KW-0808">Transferase</keyword>
<name>A0ABV2PSK9_9GAMM</name>
<dbReference type="SUPFAM" id="SSF52540">
    <property type="entry name" value="P-loop containing nucleoside triphosphate hydrolases"/>
    <property type="match status" value="1"/>
</dbReference>
<gene>
    <name evidence="4" type="ORF">ABIE04_000327</name>
</gene>
<reference evidence="4 5" key="1">
    <citation type="submission" date="2024-06" db="EMBL/GenBank/DDBJ databases">
        <title>Sorghum-associated microbial communities from plants grown in Nebraska, USA.</title>
        <authorList>
            <person name="Schachtman D."/>
        </authorList>
    </citation>
    <scope>NUCLEOTIDE SEQUENCE [LARGE SCALE GENOMIC DNA]</scope>
    <source>
        <strain evidence="4 5">1757</strain>
    </source>
</reference>
<comment type="catalytic activity">
    <reaction evidence="3">
        <text>DNA(n) + a 2'-deoxyribonucleoside 5'-triphosphate = DNA(n+1) + diphosphate</text>
        <dbReference type="Rhea" id="RHEA:22508"/>
        <dbReference type="Rhea" id="RHEA-COMP:17339"/>
        <dbReference type="Rhea" id="RHEA-COMP:17340"/>
        <dbReference type="ChEBI" id="CHEBI:33019"/>
        <dbReference type="ChEBI" id="CHEBI:61560"/>
        <dbReference type="ChEBI" id="CHEBI:173112"/>
        <dbReference type="EC" id="2.7.7.7"/>
    </reaction>
</comment>
<dbReference type="InterPro" id="IPR004622">
    <property type="entry name" value="DNA_pol_HolB"/>
</dbReference>
<evidence type="ECO:0000256" key="2">
    <source>
        <dbReference type="ARBA" id="ARBA00022932"/>
    </source>
</evidence>
<dbReference type="Gene3D" id="3.40.50.300">
    <property type="entry name" value="P-loop containing nucleotide triphosphate hydrolases"/>
    <property type="match status" value="1"/>
</dbReference>
<evidence type="ECO:0000256" key="3">
    <source>
        <dbReference type="ARBA" id="ARBA00049244"/>
    </source>
</evidence>
<sequence length="311" mass="33484">MNGLPWHAEHWTRLQARRQRDALPHALLLCGAAGLGKRAFAQRFVQGLLCAEPIGGDACGHCRSCLLLAAGSHPDVVTLGFGLRKDGVQRSEIVVDQIRELSARLAMNSQFGGWQVASIDPADAMNPAAANALLKTLEEPAAQTMLILLADAPWRLPPTIRSRCQRIEFHLPATADALAWLQAEGVRDAAGALAAAGGNPGLARAWAGEGALERRQEVRKDLAALAAGRGQPTEVVKRWLDSEPAQRLWFAAQATADEIKARSAAGHGPLASAMDVEALGHWYDATNRTREGLRGPLRADLLLLELLAQWR</sequence>
<evidence type="ECO:0000256" key="1">
    <source>
        <dbReference type="ARBA" id="ARBA00012417"/>
    </source>
</evidence>
<dbReference type="RefSeq" id="WP_354546850.1">
    <property type="nucleotide sequence ID" value="NZ_JBEPSD010000001.1"/>
</dbReference>
<dbReference type="Pfam" id="PF13177">
    <property type="entry name" value="DNA_pol3_delta2"/>
    <property type="match status" value="1"/>
</dbReference>
<dbReference type="InterPro" id="IPR050238">
    <property type="entry name" value="DNA_Rep/Repair_Clamp_Loader"/>
</dbReference>
<proteinExistence type="predicted"/>
<dbReference type="InterPro" id="IPR027417">
    <property type="entry name" value="P-loop_NTPase"/>
</dbReference>
<dbReference type="EC" id="2.7.7.7" evidence="1"/>